<dbReference type="EMBL" id="BMAO01032210">
    <property type="protein sequence ID" value="GFQ80549.1"/>
    <property type="molecule type" value="Genomic_DNA"/>
</dbReference>
<proteinExistence type="predicted"/>
<keyword evidence="2" id="KW-1185">Reference proteome</keyword>
<comment type="caution">
    <text evidence="1">The sequence shown here is derived from an EMBL/GenBank/DDBJ whole genome shotgun (WGS) entry which is preliminary data.</text>
</comment>
<protein>
    <submittedName>
        <fullName evidence="1">Uncharacterized protein</fullName>
    </submittedName>
</protein>
<dbReference type="Proteomes" id="UP000887116">
    <property type="component" value="Unassembled WGS sequence"/>
</dbReference>
<dbReference type="AlphaFoldDB" id="A0A8X6FJG4"/>
<evidence type="ECO:0000313" key="1">
    <source>
        <dbReference type="EMBL" id="GFQ80549.1"/>
    </source>
</evidence>
<reference evidence="1" key="1">
    <citation type="submission" date="2020-07" db="EMBL/GenBank/DDBJ databases">
        <title>Multicomponent nature underlies the extraordinary mechanical properties of spider dragline silk.</title>
        <authorList>
            <person name="Kono N."/>
            <person name="Nakamura H."/>
            <person name="Mori M."/>
            <person name="Yoshida Y."/>
            <person name="Ohtoshi R."/>
            <person name="Malay A.D."/>
            <person name="Moran D.A.P."/>
            <person name="Tomita M."/>
            <person name="Numata K."/>
            <person name="Arakawa K."/>
        </authorList>
    </citation>
    <scope>NUCLEOTIDE SEQUENCE</scope>
</reference>
<sequence>MWLSQSRYSRYSGKVFQIRSSPIKTFLRKLDHSLSKRINMKMTGMEYLKVQQALSLIFELFTDDGQISKAVFKTQLDVIIQANTWDNRTSEALLEAAILDAAYFTNAIKDEEMQQATGVIKTKYLKATLLHATQFDAVRSSSNVLKVIRTATVENNT</sequence>
<accession>A0A8X6FJG4</accession>
<name>A0A8X6FJG4_TRICU</name>
<organism evidence="1 2">
    <name type="scientific">Trichonephila clavata</name>
    <name type="common">Joro spider</name>
    <name type="synonym">Nephila clavata</name>
    <dbReference type="NCBI Taxonomy" id="2740835"/>
    <lineage>
        <taxon>Eukaryota</taxon>
        <taxon>Metazoa</taxon>
        <taxon>Ecdysozoa</taxon>
        <taxon>Arthropoda</taxon>
        <taxon>Chelicerata</taxon>
        <taxon>Arachnida</taxon>
        <taxon>Araneae</taxon>
        <taxon>Araneomorphae</taxon>
        <taxon>Entelegynae</taxon>
        <taxon>Araneoidea</taxon>
        <taxon>Nephilidae</taxon>
        <taxon>Trichonephila</taxon>
    </lineage>
</organism>
<gene>
    <name evidence="1" type="ORF">TNCT_196671</name>
</gene>
<evidence type="ECO:0000313" key="2">
    <source>
        <dbReference type="Proteomes" id="UP000887116"/>
    </source>
</evidence>